<dbReference type="SUPFAM" id="SSF54277">
    <property type="entry name" value="CAD &amp; PB1 domains"/>
    <property type="match status" value="1"/>
</dbReference>
<organism evidence="3 4">
    <name type="scientific">Naegleria fowleri</name>
    <name type="common">Brain eating amoeba</name>
    <dbReference type="NCBI Taxonomy" id="5763"/>
    <lineage>
        <taxon>Eukaryota</taxon>
        <taxon>Discoba</taxon>
        <taxon>Heterolobosea</taxon>
        <taxon>Tetramitia</taxon>
        <taxon>Eutetramitia</taxon>
        <taxon>Vahlkampfiidae</taxon>
        <taxon>Naegleria</taxon>
    </lineage>
</organism>
<reference evidence="3 4" key="1">
    <citation type="journal article" date="2019" name="Sci. Rep.">
        <title>Nanopore sequencing improves the draft genome of the human pathogenic amoeba Naegleria fowleri.</title>
        <authorList>
            <person name="Liechti N."/>
            <person name="Schurch N."/>
            <person name="Bruggmann R."/>
            <person name="Wittwer M."/>
        </authorList>
    </citation>
    <scope>NUCLEOTIDE SEQUENCE [LARGE SCALE GENOMIC DNA]</scope>
    <source>
        <strain evidence="3 4">ATCC 30894</strain>
    </source>
</reference>
<feature type="domain" description="PB1" evidence="2">
    <location>
        <begin position="45"/>
        <end position="110"/>
    </location>
</feature>
<dbReference type="InterPro" id="IPR000270">
    <property type="entry name" value="PB1_dom"/>
</dbReference>
<dbReference type="Gene3D" id="3.10.20.90">
    <property type="entry name" value="Phosphatidylinositol 3-kinase Catalytic Subunit, Chain A, domain 1"/>
    <property type="match status" value="1"/>
</dbReference>
<evidence type="ECO:0000256" key="1">
    <source>
        <dbReference type="SAM" id="SignalP"/>
    </source>
</evidence>
<name>A0A6A5BP68_NAEFO</name>
<dbReference type="VEuPathDB" id="AmoebaDB:FDP41_000966"/>
<accession>A0A6A5BP68</accession>
<dbReference type="CDD" id="cd05992">
    <property type="entry name" value="PB1"/>
    <property type="match status" value="1"/>
</dbReference>
<dbReference type="RefSeq" id="XP_044564526.1">
    <property type="nucleotide sequence ID" value="XM_044713641.1"/>
</dbReference>
<keyword evidence="4" id="KW-1185">Reference proteome</keyword>
<dbReference type="GeneID" id="68108184"/>
<comment type="caution">
    <text evidence="3">The sequence shown here is derived from an EMBL/GenBank/DDBJ whole genome shotgun (WGS) entry which is preliminary data.</text>
</comment>
<keyword evidence="1" id="KW-0732">Signal</keyword>
<sequence length="124" mass="14446">MEPQQQFGWKRLLLLCSVLIGQKAFCRKTFYVVVRGWANNMNIRLPIPSSPQLQQYLDLIKDDPEDFSVLLRYVDEEGDEITIRSDEELVLAFEIFSQTSQRNEVELFVDVITTKNIEHSSSSF</sequence>
<evidence type="ECO:0000313" key="4">
    <source>
        <dbReference type="Proteomes" id="UP000444721"/>
    </source>
</evidence>
<evidence type="ECO:0000259" key="2">
    <source>
        <dbReference type="Pfam" id="PF00564"/>
    </source>
</evidence>
<dbReference type="Pfam" id="PF00564">
    <property type="entry name" value="PB1"/>
    <property type="match status" value="1"/>
</dbReference>
<dbReference type="Proteomes" id="UP000444721">
    <property type="component" value="Unassembled WGS sequence"/>
</dbReference>
<proteinExistence type="predicted"/>
<dbReference type="AlphaFoldDB" id="A0A6A5BP68"/>
<evidence type="ECO:0000313" key="3">
    <source>
        <dbReference type="EMBL" id="KAF0979813.1"/>
    </source>
</evidence>
<protein>
    <recommendedName>
        <fullName evidence="2">PB1 domain-containing protein</fullName>
    </recommendedName>
</protein>
<gene>
    <name evidence="3" type="ORF">FDP41_000966</name>
</gene>
<feature type="chain" id="PRO_5025469384" description="PB1 domain-containing protein" evidence="1">
    <location>
        <begin position="27"/>
        <end position="124"/>
    </location>
</feature>
<dbReference type="EMBL" id="VFQX01000022">
    <property type="protein sequence ID" value="KAF0979813.1"/>
    <property type="molecule type" value="Genomic_DNA"/>
</dbReference>
<feature type="signal peptide" evidence="1">
    <location>
        <begin position="1"/>
        <end position="26"/>
    </location>
</feature>
<dbReference type="OrthoDB" id="1594986at2759"/>